<dbReference type="InterPro" id="IPR031029">
    <property type="entry name" value="Lepto_8Cys"/>
</dbReference>
<dbReference type="Proteomes" id="UP000298277">
    <property type="component" value="Unassembled WGS sequence"/>
</dbReference>
<name>A0A5F1Y9B2_9LEPT</name>
<proteinExistence type="predicted"/>
<evidence type="ECO:0000313" key="1">
    <source>
        <dbReference type="EMBL" id="TGK31803.1"/>
    </source>
</evidence>
<keyword evidence="2" id="KW-1185">Reference proteome</keyword>
<gene>
    <name evidence="1" type="ORF">EHQ17_13600</name>
</gene>
<evidence type="ECO:0000313" key="2">
    <source>
        <dbReference type="Proteomes" id="UP000298277"/>
    </source>
</evidence>
<comment type="caution">
    <text evidence="1">The sequence shown here is derived from an EMBL/GenBank/DDBJ whole genome shotgun (WGS) entry which is preliminary data.</text>
</comment>
<reference evidence="1" key="1">
    <citation type="journal article" date="2019" name="PLoS Negl. Trop. Dis.">
        <title>Revisiting the worldwide diversity of Leptospira species in the environment.</title>
        <authorList>
            <person name="Vincent A.T."/>
            <person name="Schiettekatte O."/>
            <person name="Bourhy P."/>
            <person name="Veyrier F.J."/>
            <person name="Picardeau M."/>
        </authorList>
    </citation>
    <scope>NUCLEOTIDE SEQUENCE [LARGE SCALE GENOMIC DNA]</scope>
    <source>
        <strain evidence="1">201800299</strain>
    </source>
</reference>
<sequence length="124" mass="14300">MNLKRIFLFIKLPDNRFLRFRRTETIRIASKFGFGFVFLFVSILSLVSCQEYVQQKCNSACKFFVQCAENTFKDVKVTDAERGQAMIDCESGCIREQSFVLPCFESETSCKGFNTCVMESGFMD</sequence>
<accession>A0A5F1Y9B2</accession>
<dbReference type="EMBL" id="RQFA01000061">
    <property type="protein sequence ID" value="TGK31803.1"/>
    <property type="molecule type" value="Genomic_DNA"/>
</dbReference>
<dbReference type="AlphaFoldDB" id="A0A5F1Y9B2"/>
<dbReference type="OrthoDB" id="332344at2"/>
<organism evidence="1 2">
    <name type="scientific">Leptospira gomenensis</name>
    <dbReference type="NCBI Taxonomy" id="2484974"/>
    <lineage>
        <taxon>Bacteria</taxon>
        <taxon>Pseudomonadati</taxon>
        <taxon>Spirochaetota</taxon>
        <taxon>Spirochaetia</taxon>
        <taxon>Leptospirales</taxon>
        <taxon>Leptospiraceae</taxon>
        <taxon>Leptospira</taxon>
    </lineage>
</organism>
<protein>
    <submittedName>
        <fullName evidence="1">Cys-rich protein</fullName>
    </submittedName>
</protein>
<dbReference type="NCBIfam" id="TIGR04453">
    <property type="entry name" value="Lepto_8Cys"/>
    <property type="match status" value="1"/>
</dbReference>